<gene>
    <name evidence="2" type="ORF">KHLLAP_LOCUS3502</name>
</gene>
<evidence type="ECO:0000313" key="3">
    <source>
        <dbReference type="Proteomes" id="UP001295740"/>
    </source>
</evidence>
<evidence type="ECO:0000256" key="1">
    <source>
        <dbReference type="SAM" id="MobiDB-lite"/>
    </source>
</evidence>
<protein>
    <submittedName>
        <fullName evidence="2">Uu.00g104280.m01.CDS01</fullName>
    </submittedName>
</protein>
<feature type="region of interest" description="Disordered" evidence="1">
    <location>
        <begin position="1"/>
        <end position="81"/>
    </location>
</feature>
<comment type="caution">
    <text evidence="2">The sequence shown here is derived from an EMBL/GenBank/DDBJ whole genome shotgun (WGS) entry which is preliminary data.</text>
</comment>
<name>A0AAI8VE77_9PEZI</name>
<proteinExistence type="predicted"/>
<dbReference type="EMBL" id="CAUWAG010000004">
    <property type="protein sequence ID" value="CAJ2503034.1"/>
    <property type="molecule type" value="Genomic_DNA"/>
</dbReference>
<reference evidence="2" key="1">
    <citation type="submission" date="2023-10" db="EMBL/GenBank/DDBJ databases">
        <authorList>
            <person name="Hackl T."/>
        </authorList>
    </citation>
    <scope>NUCLEOTIDE SEQUENCE</scope>
</reference>
<dbReference type="Proteomes" id="UP001295740">
    <property type="component" value="Unassembled WGS sequence"/>
</dbReference>
<keyword evidence="3" id="KW-1185">Reference proteome</keyword>
<sequence length="223" mass="24594">MPRKPADLVQVTKPDSPGYSRLTSLYSDLMVSPPAARSQAGSDLDGQVGIGSTTGRRGGADDNERNGWPAQPDDGRTGAAEPTSQSLWILIFKGYPRDIQSARVTELYIVFNEDESMNLTIQIQGQHPSFSVKELWNQPAPRARPHFHRRLAVSTLPTSSELDMSLRNAILATRVNNIDADWSCQSWVGDVLTVLQDANMITVEEGDNALDGMVNYISRAPWR</sequence>
<evidence type="ECO:0000313" key="2">
    <source>
        <dbReference type="EMBL" id="CAJ2503034.1"/>
    </source>
</evidence>
<dbReference type="AlphaFoldDB" id="A0AAI8VE77"/>
<organism evidence="2 3">
    <name type="scientific">Anthostomella pinea</name>
    <dbReference type="NCBI Taxonomy" id="933095"/>
    <lineage>
        <taxon>Eukaryota</taxon>
        <taxon>Fungi</taxon>
        <taxon>Dikarya</taxon>
        <taxon>Ascomycota</taxon>
        <taxon>Pezizomycotina</taxon>
        <taxon>Sordariomycetes</taxon>
        <taxon>Xylariomycetidae</taxon>
        <taxon>Xylariales</taxon>
        <taxon>Xylariaceae</taxon>
        <taxon>Anthostomella</taxon>
    </lineage>
</organism>
<accession>A0AAI8VE77</accession>